<dbReference type="PANTHER" id="PTHR43140">
    <property type="entry name" value="TYPE-1 RESTRICTION ENZYME ECOKI SPECIFICITY PROTEIN"/>
    <property type="match status" value="1"/>
</dbReference>
<dbReference type="GO" id="GO:0009307">
    <property type="term" value="P:DNA restriction-modification system"/>
    <property type="evidence" value="ECO:0007669"/>
    <property type="project" value="UniProtKB-KW"/>
</dbReference>
<dbReference type="InterPro" id="IPR000055">
    <property type="entry name" value="Restrct_endonuc_typeI_TRD"/>
</dbReference>
<dbReference type="PROSITE" id="PS51087">
    <property type="entry name" value="APAG"/>
    <property type="match status" value="1"/>
</dbReference>
<gene>
    <name evidence="5" type="ORF">GCM10017643_25130</name>
</gene>
<dbReference type="RefSeq" id="WP_213374983.1">
    <property type="nucleotide sequence ID" value="NZ_BSFJ01000014.1"/>
</dbReference>
<organism evidence="5 6">
    <name type="scientific">Ancylobacter dichloromethanicus</name>
    <dbReference type="NCBI Taxonomy" id="518825"/>
    <lineage>
        <taxon>Bacteria</taxon>
        <taxon>Pseudomonadati</taxon>
        <taxon>Pseudomonadota</taxon>
        <taxon>Alphaproteobacteria</taxon>
        <taxon>Hyphomicrobiales</taxon>
        <taxon>Xanthobacteraceae</taxon>
        <taxon>Ancylobacter</taxon>
    </lineage>
</organism>
<dbReference type="AlphaFoldDB" id="A0A9W6J8P8"/>
<evidence type="ECO:0000259" key="4">
    <source>
        <dbReference type="PROSITE" id="PS51087"/>
    </source>
</evidence>
<keyword evidence="6" id="KW-1185">Reference proteome</keyword>
<evidence type="ECO:0000256" key="2">
    <source>
        <dbReference type="ARBA" id="ARBA00022747"/>
    </source>
</evidence>
<dbReference type="Gene3D" id="3.90.220.20">
    <property type="entry name" value="DNA methylase specificity domains"/>
    <property type="match status" value="2"/>
</dbReference>
<keyword evidence="2" id="KW-0680">Restriction system</keyword>
<keyword evidence="3" id="KW-0238">DNA-binding</keyword>
<evidence type="ECO:0000256" key="1">
    <source>
        <dbReference type="ARBA" id="ARBA00010923"/>
    </source>
</evidence>
<dbReference type="GO" id="GO:0003677">
    <property type="term" value="F:DNA binding"/>
    <property type="evidence" value="ECO:0007669"/>
    <property type="project" value="UniProtKB-KW"/>
</dbReference>
<protein>
    <recommendedName>
        <fullName evidence="4">ApaG domain-containing protein</fullName>
    </recommendedName>
</protein>
<dbReference type="InterPro" id="IPR007474">
    <property type="entry name" value="ApaG_domain"/>
</dbReference>
<reference evidence="5" key="2">
    <citation type="submission" date="2023-01" db="EMBL/GenBank/DDBJ databases">
        <authorList>
            <person name="Sun Q."/>
            <person name="Evtushenko L."/>
        </authorList>
    </citation>
    <scope>NUCLEOTIDE SEQUENCE</scope>
    <source>
        <strain evidence="5">VKM B-2484</strain>
    </source>
</reference>
<comment type="caution">
    <text evidence="5">The sequence shown here is derived from an EMBL/GenBank/DDBJ whole genome shotgun (WGS) entry which is preliminary data.</text>
</comment>
<accession>A0A9W6J8P8</accession>
<dbReference type="InterPro" id="IPR051212">
    <property type="entry name" value="Type-I_RE_S_subunit"/>
</dbReference>
<dbReference type="InterPro" id="IPR044946">
    <property type="entry name" value="Restrct_endonuc_typeI_TRD_sf"/>
</dbReference>
<feature type="domain" description="ApaG" evidence="4">
    <location>
        <begin position="28"/>
        <end position="160"/>
    </location>
</feature>
<evidence type="ECO:0000313" key="5">
    <source>
        <dbReference type="EMBL" id="GLK72397.1"/>
    </source>
</evidence>
<dbReference type="SUPFAM" id="SSF116734">
    <property type="entry name" value="DNA methylase specificity domain"/>
    <property type="match status" value="2"/>
</dbReference>
<evidence type="ECO:0000256" key="3">
    <source>
        <dbReference type="ARBA" id="ARBA00023125"/>
    </source>
</evidence>
<evidence type="ECO:0000313" key="6">
    <source>
        <dbReference type="Proteomes" id="UP001143370"/>
    </source>
</evidence>
<dbReference type="Proteomes" id="UP001143370">
    <property type="component" value="Unassembled WGS sequence"/>
</dbReference>
<comment type="similarity">
    <text evidence="1">Belongs to the type-I restriction system S methylase family.</text>
</comment>
<dbReference type="CDD" id="cd17261">
    <property type="entry name" value="RMtype1_S_EcoKI-TRD2-CR2_like"/>
    <property type="match status" value="1"/>
</dbReference>
<name>A0A9W6J8P8_9HYPH</name>
<sequence>MSELPRGWVSLRLKEIVKEAVGTVDPRSCPDEEFDLFSIPSFSDGKPEILPGMNIGSTKQLVQPNDVLLSKIVPHIRRVWVIPEANGRRQIASGEWIVYRNPNIDPHFIKMALSERSFRTKFLGTVSGVGGSLMRASPKQVAEFSVPLPPLAEQKRIVAKLEALNAKSARARTELARIETLVSRYKQAVLSKAFSGELTREWRSPRATLGSWENLPLSRLVSDGPSNGWSPRADGKIGGLKSLKLSATSSGNLRLDENTIKYLDQTLPLNSKFWLLENDILIQRANSLELLGTTVLFDGPPCEFIFPDLMMRIRANETKVSPKYLAAFLNSDSARAYFRANATGTAGNMPKINGTTVRATRVPTPSLEEQHEIVRRIGSAFARIDRLAGEAKRALKLVGRLDEAILAKAFRGELVPQDENDEPADRLLARLRAERAAAPKAKRGRKARA</sequence>
<proteinExistence type="inferred from homology"/>
<dbReference type="EMBL" id="BSFJ01000014">
    <property type="protein sequence ID" value="GLK72397.1"/>
    <property type="molecule type" value="Genomic_DNA"/>
</dbReference>
<dbReference type="PANTHER" id="PTHR43140:SF1">
    <property type="entry name" value="TYPE I RESTRICTION ENZYME ECOKI SPECIFICITY SUBUNIT"/>
    <property type="match status" value="1"/>
</dbReference>
<dbReference type="Pfam" id="PF01420">
    <property type="entry name" value="Methylase_S"/>
    <property type="match status" value="2"/>
</dbReference>
<reference evidence="5" key="1">
    <citation type="journal article" date="2014" name="Int. J. Syst. Evol. Microbiol.">
        <title>Complete genome sequence of Corynebacterium casei LMG S-19264T (=DSM 44701T), isolated from a smear-ripened cheese.</title>
        <authorList>
            <consortium name="US DOE Joint Genome Institute (JGI-PGF)"/>
            <person name="Walter F."/>
            <person name="Albersmeier A."/>
            <person name="Kalinowski J."/>
            <person name="Ruckert C."/>
        </authorList>
    </citation>
    <scope>NUCLEOTIDE SEQUENCE</scope>
    <source>
        <strain evidence="5">VKM B-2484</strain>
    </source>
</reference>